<organism evidence="6 7">
    <name type="scientific">Trichinella pseudospiralis</name>
    <name type="common">Parasitic roundworm</name>
    <dbReference type="NCBI Taxonomy" id="6337"/>
    <lineage>
        <taxon>Eukaryota</taxon>
        <taxon>Metazoa</taxon>
        <taxon>Ecdysozoa</taxon>
        <taxon>Nematoda</taxon>
        <taxon>Enoplea</taxon>
        <taxon>Dorylaimia</taxon>
        <taxon>Trichinellida</taxon>
        <taxon>Trichinellidae</taxon>
        <taxon>Trichinella</taxon>
    </lineage>
</organism>
<dbReference type="GO" id="GO:0016020">
    <property type="term" value="C:membrane"/>
    <property type="evidence" value="ECO:0007669"/>
    <property type="project" value="UniProtKB-SubCell"/>
</dbReference>
<evidence type="ECO:0000259" key="5">
    <source>
        <dbReference type="PROSITE" id="PS50003"/>
    </source>
</evidence>
<protein>
    <recommendedName>
        <fullName evidence="5">PH domain-containing protein</fullName>
    </recommendedName>
</protein>
<comment type="caution">
    <text evidence="6">The sequence shown here is derived from an EMBL/GenBank/DDBJ whole genome shotgun (WGS) entry which is preliminary data.</text>
</comment>
<reference evidence="6 7" key="1">
    <citation type="submission" date="2015-01" db="EMBL/GenBank/DDBJ databases">
        <title>Evolution of Trichinella species and genotypes.</title>
        <authorList>
            <person name="Korhonen P.K."/>
            <person name="Edoardo P."/>
            <person name="Giuseppe L.R."/>
            <person name="Gasser R.B."/>
        </authorList>
    </citation>
    <scope>NUCLEOTIDE SEQUENCE [LARGE SCALE GENOMIC DNA]</scope>
    <source>
        <strain evidence="6">ISS470</strain>
    </source>
</reference>
<keyword evidence="7" id="KW-1185">Reference proteome</keyword>
<name>A0A0V1FMS9_TRIPS</name>
<evidence type="ECO:0000256" key="1">
    <source>
        <dbReference type="ARBA" id="ARBA00004370"/>
    </source>
</evidence>
<feature type="domain" description="PH" evidence="5">
    <location>
        <begin position="135"/>
        <end position="256"/>
    </location>
</feature>
<dbReference type="Proteomes" id="UP000054995">
    <property type="component" value="Unassembled WGS sequence"/>
</dbReference>
<dbReference type="OrthoDB" id="5914923at2759"/>
<keyword evidence="4" id="KW-0812">Transmembrane</keyword>
<gene>
    <name evidence="6" type="ORF">T4D_5420</name>
</gene>
<feature type="region of interest" description="Disordered" evidence="3">
    <location>
        <begin position="348"/>
        <end position="371"/>
    </location>
</feature>
<dbReference type="Gene3D" id="2.30.29.30">
    <property type="entry name" value="Pleckstrin-homology domain (PH domain)/Phosphotyrosine-binding domain (PTB)"/>
    <property type="match status" value="1"/>
</dbReference>
<evidence type="ECO:0000256" key="3">
    <source>
        <dbReference type="SAM" id="MobiDB-lite"/>
    </source>
</evidence>
<proteinExistence type="predicted"/>
<keyword evidence="4" id="KW-1133">Transmembrane helix</keyword>
<dbReference type="InterPro" id="IPR001849">
    <property type="entry name" value="PH_domain"/>
</dbReference>
<dbReference type="SMART" id="SM00233">
    <property type="entry name" value="PH"/>
    <property type="match status" value="1"/>
</dbReference>
<dbReference type="AlphaFoldDB" id="A0A0V1FMS9"/>
<dbReference type="EMBL" id="JYDT01000057">
    <property type="protein sequence ID" value="KRY87323.1"/>
    <property type="molecule type" value="Genomic_DNA"/>
</dbReference>
<evidence type="ECO:0000313" key="7">
    <source>
        <dbReference type="Proteomes" id="UP000054995"/>
    </source>
</evidence>
<dbReference type="PANTHER" id="PTHR14309">
    <property type="entry name" value="EXPRESSED PROTEIN"/>
    <property type="match status" value="1"/>
</dbReference>
<dbReference type="PROSITE" id="PS50003">
    <property type="entry name" value="PH_DOMAIN"/>
    <property type="match status" value="1"/>
</dbReference>
<keyword evidence="2 4" id="KW-0472">Membrane</keyword>
<dbReference type="InterPro" id="IPR011993">
    <property type="entry name" value="PH-like_dom_sf"/>
</dbReference>
<comment type="subcellular location">
    <subcellularLocation>
        <location evidence="1">Membrane</location>
    </subcellularLocation>
</comment>
<evidence type="ECO:0000256" key="4">
    <source>
        <dbReference type="SAM" id="Phobius"/>
    </source>
</evidence>
<dbReference type="GO" id="GO:0045595">
    <property type="term" value="P:regulation of cell differentiation"/>
    <property type="evidence" value="ECO:0007669"/>
    <property type="project" value="TreeGrafter"/>
</dbReference>
<feature type="transmembrane region" description="Helical" evidence="4">
    <location>
        <begin position="12"/>
        <end position="31"/>
    </location>
</feature>
<feature type="compositionally biased region" description="Polar residues" evidence="3">
    <location>
        <begin position="348"/>
        <end position="363"/>
    </location>
</feature>
<dbReference type="SUPFAM" id="SSF50729">
    <property type="entry name" value="PH domain-like"/>
    <property type="match status" value="1"/>
</dbReference>
<dbReference type="Pfam" id="PF00169">
    <property type="entry name" value="PH"/>
    <property type="match status" value="1"/>
</dbReference>
<dbReference type="PANTHER" id="PTHR14309:SF12">
    <property type="entry name" value="PH DOMAIN-CONTAINING PROTEIN"/>
    <property type="match status" value="1"/>
</dbReference>
<evidence type="ECO:0000256" key="2">
    <source>
        <dbReference type="ARBA" id="ARBA00023136"/>
    </source>
</evidence>
<dbReference type="InterPro" id="IPR039680">
    <property type="entry name" value="PLEKHB1/2"/>
</dbReference>
<evidence type="ECO:0000313" key="6">
    <source>
        <dbReference type="EMBL" id="KRY87323.1"/>
    </source>
</evidence>
<sequence>MKSEKKNKEILLFNDSILLLMVMMPFGAINLDATEMQTKATKLRMHKLFQCGNFGSVIFGLDYGEDVRVVGSRSMTSKMLRIKHYLIEEAIANLPTSVDWHCSLELFSRSCSNTMSTSLGLNKSNKYRIGEQSKMILKQGKVLLLSSTFFGRKVWNEAWAVLHTDSQLYIYKDSRCAKEHFQVLLEKSALMIAFGPACRKYQPSNFSKRGGGSGGFSENCLIAIPTAERNVHVHWLAATSESDFRSWLHCIAKTIEGRVLPPKLGKRPVAMQIVEELRATGRITNDPLRWEAYWLATMPDQFSGDAAGNIQLNGQPKVNPCLEPTKLTSLVYTASNLIETPIASQSEKQSMNLNQLKHTTSYSDGHEKFIS</sequence>
<accession>A0A0V1FMS9</accession>